<keyword evidence="10" id="KW-1185">Reference proteome</keyword>
<comment type="cofactor">
    <cofactor evidence="1">
        <name>heme</name>
        <dbReference type="ChEBI" id="CHEBI:30413"/>
    </cofactor>
</comment>
<name>A0ABQ9E2Q4_TEGGR</name>
<dbReference type="Gene3D" id="1.10.630.10">
    <property type="entry name" value="Cytochrome P450"/>
    <property type="match status" value="1"/>
</dbReference>
<evidence type="ECO:0000256" key="3">
    <source>
        <dbReference type="ARBA" id="ARBA00022617"/>
    </source>
</evidence>
<dbReference type="InterPro" id="IPR002401">
    <property type="entry name" value="Cyt_P450_E_grp-I"/>
</dbReference>
<evidence type="ECO:0000256" key="5">
    <source>
        <dbReference type="ARBA" id="ARBA00023002"/>
    </source>
</evidence>
<evidence type="ECO:0000256" key="4">
    <source>
        <dbReference type="ARBA" id="ARBA00022723"/>
    </source>
</evidence>
<protein>
    <submittedName>
        <fullName evidence="9">Uncharacterized protein</fullName>
    </submittedName>
</protein>
<dbReference type="InterPro" id="IPR001128">
    <property type="entry name" value="Cyt_P450"/>
</dbReference>
<dbReference type="InterPro" id="IPR036396">
    <property type="entry name" value="Cyt_P450_sf"/>
</dbReference>
<keyword evidence="6 8" id="KW-0408">Iron</keyword>
<dbReference type="EMBL" id="JARBDR010000921">
    <property type="protein sequence ID" value="KAJ8299736.1"/>
    <property type="molecule type" value="Genomic_DNA"/>
</dbReference>
<accession>A0ABQ9E2Q4</accession>
<dbReference type="PRINTS" id="PR00463">
    <property type="entry name" value="EP450I"/>
</dbReference>
<proteinExistence type="inferred from homology"/>
<dbReference type="Pfam" id="PF00067">
    <property type="entry name" value="p450"/>
    <property type="match status" value="1"/>
</dbReference>
<evidence type="ECO:0000256" key="8">
    <source>
        <dbReference type="RuleBase" id="RU000461"/>
    </source>
</evidence>
<evidence type="ECO:0000256" key="2">
    <source>
        <dbReference type="ARBA" id="ARBA00010617"/>
    </source>
</evidence>
<keyword evidence="7 8" id="KW-0503">Monooxygenase</keyword>
<keyword evidence="4 8" id="KW-0479">Metal-binding</keyword>
<evidence type="ECO:0000256" key="1">
    <source>
        <dbReference type="ARBA" id="ARBA00001971"/>
    </source>
</evidence>
<comment type="similarity">
    <text evidence="2 8">Belongs to the cytochrome P450 family.</text>
</comment>
<evidence type="ECO:0000256" key="6">
    <source>
        <dbReference type="ARBA" id="ARBA00023004"/>
    </source>
</evidence>
<evidence type="ECO:0000313" key="10">
    <source>
        <dbReference type="Proteomes" id="UP001217089"/>
    </source>
</evidence>
<dbReference type="PROSITE" id="PS00086">
    <property type="entry name" value="CYTOCHROME_P450"/>
    <property type="match status" value="1"/>
</dbReference>
<sequence>MLDFALKMSRRKQMQLLLNVAKCGNAKTTPSQRNNASVAGAIPLDALDTGVSTQEKNIPFEQMPGPKGFPLLGTIPYHFPGGKFHGLQHNEVTDMCQKEYGTIYKETILPGFTLVHLFDPNDIETVFRADGKYPMREAFHTLAHFNKKFNNNTQGLLTSKKCFDQRLYQLICLNNQLYQMISCQDYISYEIRWCGIAVVCFNKRLGALQNHAPDSEAARFIDAVDIVMDVSQKEFKQLPWYRLFNTPTFKRLAKAQYIIRQLAVKYSQKALEDVQKRLDAGEDVTGEQGDLIPYLMSKTELTEDQVLTVISELILAGVDTTGHHLAFTLYLLALNKDKQDILYKEINENIPHNDQPTENEVSSLSYLKAVLKESHRVLPVAPGNIRKTVKDLVLSGYTIPAGVSVAIHTNWVGKQETYFKDSHKFKPERWLRINGSSTNSHPFAYLPFGFGPRSCIGKRFAEQESTLALIKILKNFHIDYVGEDLKIECSITNTPIIIRKQ</sequence>
<dbReference type="PRINTS" id="PR00385">
    <property type="entry name" value="P450"/>
</dbReference>
<dbReference type="SUPFAM" id="SSF48264">
    <property type="entry name" value="Cytochrome P450"/>
    <property type="match status" value="1"/>
</dbReference>
<dbReference type="CDD" id="cd11054">
    <property type="entry name" value="CYP24A1-like"/>
    <property type="match status" value="1"/>
</dbReference>
<evidence type="ECO:0000313" key="9">
    <source>
        <dbReference type="EMBL" id="KAJ8299736.1"/>
    </source>
</evidence>
<reference evidence="9 10" key="1">
    <citation type="submission" date="2022-12" db="EMBL/GenBank/DDBJ databases">
        <title>Chromosome-level genome of Tegillarca granosa.</title>
        <authorList>
            <person name="Kim J."/>
        </authorList>
    </citation>
    <scope>NUCLEOTIDE SEQUENCE [LARGE SCALE GENOMIC DNA]</scope>
    <source>
        <strain evidence="9">Teg-2019</strain>
        <tissue evidence="9">Adductor muscle</tissue>
    </source>
</reference>
<dbReference type="InterPro" id="IPR050479">
    <property type="entry name" value="CYP11_CYP27_families"/>
</dbReference>
<gene>
    <name evidence="9" type="ORF">KUTeg_023796</name>
</gene>
<comment type="caution">
    <text evidence="9">The sequence shown here is derived from an EMBL/GenBank/DDBJ whole genome shotgun (WGS) entry which is preliminary data.</text>
</comment>
<dbReference type="PANTHER" id="PTHR24279:SF120">
    <property type="entry name" value="CYTOCHROME P450"/>
    <property type="match status" value="1"/>
</dbReference>
<dbReference type="InterPro" id="IPR017972">
    <property type="entry name" value="Cyt_P450_CS"/>
</dbReference>
<keyword evidence="5 8" id="KW-0560">Oxidoreductase</keyword>
<dbReference type="PANTHER" id="PTHR24279">
    <property type="entry name" value="CYTOCHROME P450"/>
    <property type="match status" value="1"/>
</dbReference>
<evidence type="ECO:0000256" key="7">
    <source>
        <dbReference type="ARBA" id="ARBA00023033"/>
    </source>
</evidence>
<keyword evidence="3 8" id="KW-0349">Heme</keyword>
<organism evidence="9 10">
    <name type="scientific">Tegillarca granosa</name>
    <name type="common">Malaysian cockle</name>
    <name type="synonym">Anadara granosa</name>
    <dbReference type="NCBI Taxonomy" id="220873"/>
    <lineage>
        <taxon>Eukaryota</taxon>
        <taxon>Metazoa</taxon>
        <taxon>Spiralia</taxon>
        <taxon>Lophotrochozoa</taxon>
        <taxon>Mollusca</taxon>
        <taxon>Bivalvia</taxon>
        <taxon>Autobranchia</taxon>
        <taxon>Pteriomorphia</taxon>
        <taxon>Arcoida</taxon>
        <taxon>Arcoidea</taxon>
        <taxon>Arcidae</taxon>
        <taxon>Tegillarca</taxon>
    </lineage>
</organism>
<dbReference type="Proteomes" id="UP001217089">
    <property type="component" value="Unassembled WGS sequence"/>
</dbReference>